<feature type="compositionally biased region" description="Polar residues" evidence="1">
    <location>
        <begin position="22"/>
        <end position="38"/>
    </location>
</feature>
<gene>
    <name evidence="2" type="ORF">CAMP_LOCUS18310</name>
</gene>
<name>A0A9P1J2G9_9PELO</name>
<dbReference type="EMBL" id="CANHGI010000006">
    <property type="protein sequence ID" value="CAI5455673.1"/>
    <property type="molecule type" value="Genomic_DNA"/>
</dbReference>
<feature type="region of interest" description="Disordered" evidence="1">
    <location>
        <begin position="385"/>
        <end position="447"/>
    </location>
</feature>
<keyword evidence="3" id="KW-1185">Reference proteome</keyword>
<feature type="compositionally biased region" description="Basic and acidic residues" evidence="1">
    <location>
        <begin position="320"/>
        <end position="343"/>
    </location>
</feature>
<sequence>MNPNNNKQMCNKDRRSQHNRNLRNNSGQPRNHFLNSPPTYRYQQSPVVPQYQPPNFNQPPMPAPIPNMMPPMQNMLPAQPNGFAPPMMAPPAIYMPPGPQNYPPPMPQPQNIQQFEQPPPQIVPMPQRYYVPNNAFFSPQPDQSQFVPINQPHFQPVPQEFPLPNPPYQNQIVQQPLPRTTPTPAPQQQQMVEPTSQNSKQSPEVETGSSITTSDDDGLCDCKVIILKENPKMMILRGQQIYYQESLFYIRDPEDRIRIIKPPSSEKSEGSGDADEKKMFSEKELAQIIKALTGGDVQLDQVAEESSSSNVAVVADVEEVGEKEKVEKTADALQNDNRESEKIESEDDSDKYFDAVSEFEKIDGDAEQKSMAEGEGQDAVAQVQLAESGEGGEDSKQRNVVVSDLEENQDETVETKPSTSAGVSKNETKKNKKNRKNSKKGSNNKKK</sequence>
<reference evidence="2" key="1">
    <citation type="submission" date="2022-11" db="EMBL/GenBank/DDBJ databases">
        <authorList>
            <person name="Kikuchi T."/>
        </authorList>
    </citation>
    <scope>NUCLEOTIDE SEQUENCE</scope>
    <source>
        <strain evidence="2">PS1010</strain>
    </source>
</reference>
<dbReference type="Proteomes" id="UP001152747">
    <property type="component" value="Unassembled WGS sequence"/>
</dbReference>
<feature type="region of interest" description="Disordered" evidence="1">
    <location>
        <begin position="1"/>
        <end position="40"/>
    </location>
</feature>
<organism evidence="2 3">
    <name type="scientific">Caenorhabditis angaria</name>
    <dbReference type="NCBI Taxonomy" id="860376"/>
    <lineage>
        <taxon>Eukaryota</taxon>
        <taxon>Metazoa</taxon>
        <taxon>Ecdysozoa</taxon>
        <taxon>Nematoda</taxon>
        <taxon>Chromadorea</taxon>
        <taxon>Rhabditida</taxon>
        <taxon>Rhabditina</taxon>
        <taxon>Rhabditomorpha</taxon>
        <taxon>Rhabditoidea</taxon>
        <taxon>Rhabditidae</taxon>
        <taxon>Peloderinae</taxon>
        <taxon>Caenorhabditis</taxon>
    </lineage>
</organism>
<feature type="region of interest" description="Disordered" evidence="1">
    <location>
        <begin position="303"/>
        <end position="352"/>
    </location>
</feature>
<feature type="region of interest" description="Disordered" evidence="1">
    <location>
        <begin position="145"/>
        <end position="214"/>
    </location>
</feature>
<dbReference type="AlphaFoldDB" id="A0A9P1J2G9"/>
<protein>
    <submittedName>
        <fullName evidence="2">Uncharacterized protein</fullName>
    </submittedName>
</protein>
<evidence type="ECO:0000313" key="3">
    <source>
        <dbReference type="Proteomes" id="UP001152747"/>
    </source>
</evidence>
<feature type="compositionally biased region" description="Low complexity" evidence="1">
    <location>
        <begin position="304"/>
        <end position="315"/>
    </location>
</feature>
<evidence type="ECO:0000256" key="1">
    <source>
        <dbReference type="SAM" id="MobiDB-lite"/>
    </source>
</evidence>
<feature type="compositionally biased region" description="Basic residues" evidence="1">
    <location>
        <begin position="430"/>
        <end position="447"/>
    </location>
</feature>
<proteinExistence type="predicted"/>
<comment type="caution">
    <text evidence="2">The sequence shown here is derived from an EMBL/GenBank/DDBJ whole genome shotgun (WGS) entry which is preliminary data.</text>
</comment>
<feature type="region of interest" description="Disordered" evidence="1">
    <location>
        <begin position="261"/>
        <end position="280"/>
    </location>
</feature>
<feature type="compositionally biased region" description="Polar residues" evidence="1">
    <location>
        <begin position="191"/>
        <end position="213"/>
    </location>
</feature>
<accession>A0A9P1J2G9</accession>
<evidence type="ECO:0000313" key="2">
    <source>
        <dbReference type="EMBL" id="CAI5455673.1"/>
    </source>
</evidence>